<dbReference type="PANTHER" id="PTHR32119:SF2">
    <property type="entry name" value="OROTIDINE 5'-PHOSPHATE DECARBOXYLASE"/>
    <property type="match status" value="1"/>
</dbReference>
<feature type="binding site" evidence="6 8">
    <location>
        <position position="125"/>
    </location>
    <ligand>
        <name>substrate</name>
    </ligand>
</feature>
<comment type="similarity">
    <text evidence="6">Belongs to the OMP decarboxylase family. Type 1 subfamily.</text>
</comment>
<feature type="binding site" evidence="6">
    <location>
        <begin position="61"/>
        <end position="70"/>
    </location>
    <ligand>
        <name>substrate</name>
    </ligand>
</feature>
<feature type="binding site" evidence="6 8">
    <location>
        <position position="195"/>
    </location>
    <ligand>
        <name>substrate</name>
    </ligand>
</feature>
<feature type="binding site" evidence="6 8">
    <location>
        <position position="186"/>
    </location>
    <ligand>
        <name>substrate</name>
    </ligand>
</feature>
<dbReference type="InterPro" id="IPR013785">
    <property type="entry name" value="Aldolase_TIM"/>
</dbReference>
<dbReference type="SMART" id="SM00934">
    <property type="entry name" value="OMPdecase"/>
    <property type="match status" value="1"/>
</dbReference>
<feature type="domain" description="Orotidine 5'-phosphate decarboxylase" evidence="9">
    <location>
        <begin position="6"/>
        <end position="231"/>
    </location>
</feature>
<evidence type="ECO:0000313" key="10">
    <source>
        <dbReference type="EMBL" id="GFP24573.1"/>
    </source>
</evidence>
<dbReference type="InterPro" id="IPR001754">
    <property type="entry name" value="OMPdeCOase_dom"/>
</dbReference>
<dbReference type="EC" id="4.1.1.23" evidence="6"/>
<dbReference type="Gene3D" id="3.20.20.70">
    <property type="entry name" value="Aldolase class I"/>
    <property type="match status" value="1"/>
</dbReference>
<evidence type="ECO:0000256" key="5">
    <source>
        <dbReference type="ARBA" id="ARBA00023239"/>
    </source>
</evidence>
<comment type="subunit">
    <text evidence="6">Homodimer.</text>
</comment>
<evidence type="ECO:0000256" key="3">
    <source>
        <dbReference type="ARBA" id="ARBA00022793"/>
    </source>
</evidence>
<dbReference type="HAMAP" id="MF_01200_B">
    <property type="entry name" value="OMPdecase_type1_B"/>
    <property type="match status" value="1"/>
</dbReference>
<keyword evidence="4 6" id="KW-0665">Pyrimidine biosynthesis</keyword>
<dbReference type="GO" id="GO:0005829">
    <property type="term" value="C:cytosol"/>
    <property type="evidence" value="ECO:0007669"/>
    <property type="project" value="TreeGrafter"/>
</dbReference>
<dbReference type="CDD" id="cd04725">
    <property type="entry name" value="OMP_decarboxylase_like"/>
    <property type="match status" value="1"/>
</dbReference>
<evidence type="ECO:0000256" key="4">
    <source>
        <dbReference type="ARBA" id="ARBA00022975"/>
    </source>
</evidence>
<dbReference type="SUPFAM" id="SSF51366">
    <property type="entry name" value="Ribulose-phoshate binding barrel"/>
    <property type="match status" value="1"/>
</dbReference>
<dbReference type="AlphaFoldDB" id="A0A6V8NX16"/>
<feature type="binding site" evidence="6 8">
    <location>
        <position position="215"/>
    </location>
    <ligand>
        <name>substrate</name>
    </ligand>
</feature>
<dbReference type="Proteomes" id="UP000543224">
    <property type="component" value="Unassembled WGS sequence"/>
</dbReference>
<dbReference type="NCBIfam" id="TIGR01740">
    <property type="entry name" value="pyrF"/>
    <property type="match status" value="1"/>
</dbReference>
<feature type="binding site" evidence="6 8">
    <location>
        <position position="216"/>
    </location>
    <ligand>
        <name>substrate</name>
    </ligand>
</feature>
<dbReference type="PANTHER" id="PTHR32119">
    <property type="entry name" value="OROTIDINE 5'-PHOSPHATE DECARBOXYLASE"/>
    <property type="match status" value="1"/>
</dbReference>
<feature type="active site" description="For OMPdecase activity" evidence="7">
    <location>
        <position position="63"/>
    </location>
</feature>
<evidence type="ECO:0000256" key="8">
    <source>
        <dbReference type="PIRSR" id="PIRSR614732-2"/>
    </source>
</evidence>
<proteinExistence type="inferred from homology"/>
<gene>
    <name evidence="6" type="primary">pyrF</name>
    <name evidence="10" type="ORF">HKBW3S25_00011</name>
</gene>
<feature type="active site" description="For OMPdecase activity" evidence="7">
    <location>
        <position position="61"/>
    </location>
</feature>
<comment type="pathway">
    <text evidence="2 6">Pyrimidine metabolism; UMP biosynthesis via de novo pathway; UMP from orotate: step 2/2.</text>
</comment>
<name>A0A6V8NX16_9ACTN</name>
<dbReference type="Pfam" id="PF00215">
    <property type="entry name" value="OMPdecase"/>
    <property type="match status" value="1"/>
</dbReference>
<reference evidence="10 11" key="1">
    <citation type="journal article" date="2020" name="Front. Microbiol.">
        <title>Single-cell genomics of novel Actinobacteria with the Wood-Ljungdahl pathway discovered in a serpentinizing system.</title>
        <authorList>
            <person name="Merino N."/>
            <person name="Kawai M."/>
            <person name="Boyd E.S."/>
            <person name="Colman D.R."/>
            <person name="McGlynn S.E."/>
            <person name="Nealson K.H."/>
            <person name="Kurokawa K."/>
            <person name="Hongoh Y."/>
        </authorList>
    </citation>
    <scope>NUCLEOTIDE SEQUENCE [LARGE SCALE GENOMIC DNA]</scope>
    <source>
        <strain evidence="10 11">S25</strain>
    </source>
</reference>
<sequence length="239" mass="26066">MEPKDRLIVGVDTSDPQEVEKLCRELDNSVGILKIGLELIYSQGLDILKMVRDLGYQIFLDAKFHDIPEQGSRSCAAVAKLGVRMVTLHTLGGYNMLHKSVEKVKETSTGLDVQPPLLLGVTILTSLDESDLEEMGFRLKVQDTVIRLADLAVRAGLDGIVCSAQEASVIKAKYRDSLIVVTPGIRPAGWGPGDQKRVVTPADAMKMGIDYIVVGRPITEARDRLAAGRAILEEMRGLS</sequence>
<feature type="active site" description="For OMPdecase activity" evidence="7">
    <location>
        <position position="66"/>
    </location>
</feature>
<dbReference type="InterPro" id="IPR014732">
    <property type="entry name" value="OMPdecase"/>
</dbReference>
<comment type="function">
    <text evidence="1 6">Catalyzes the decarboxylation of orotidine 5'-monophosphate (OMP) to uridine 5'-monophosphate (UMP).</text>
</comment>
<dbReference type="NCBIfam" id="NF001273">
    <property type="entry name" value="PRK00230.1"/>
    <property type="match status" value="1"/>
</dbReference>
<accession>A0A6V8NX16</accession>
<dbReference type="InterPro" id="IPR011060">
    <property type="entry name" value="RibuloseP-bd_barrel"/>
</dbReference>
<dbReference type="GO" id="GO:0006207">
    <property type="term" value="P:'de novo' pyrimidine nucleobase biosynthetic process"/>
    <property type="evidence" value="ECO:0007669"/>
    <property type="project" value="InterPro"/>
</dbReference>
<organism evidence="10 11">
    <name type="scientific">Candidatus Hakubella thermalkaliphila</name>
    <dbReference type="NCBI Taxonomy" id="2754717"/>
    <lineage>
        <taxon>Bacteria</taxon>
        <taxon>Bacillati</taxon>
        <taxon>Actinomycetota</taxon>
        <taxon>Actinomycetota incertae sedis</taxon>
        <taxon>Candidatus Hakubellales</taxon>
        <taxon>Candidatus Hakubellaceae</taxon>
        <taxon>Candidatus Hakubella</taxon>
    </lineage>
</organism>
<evidence type="ECO:0000313" key="11">
    <source>
        <dbReference type="Proteomes" id="UP000543224"/>
    </source>
</evidence>
<comment type="catalytic activity">
    <reaction evidence="6">
        <text>orotidine 5'-phosphate + H(+) = UMP + CO2</text>
        <dbReference type="Rhea" id="RHEA:11596"/>
        <dbReference type="ChEBI" id="CHEBI:15378"/>
        <dbReference type="ChEBI" id="CHEBI:16526"/>
        <dbReference type="ChEBI" id="CHEBI:57538"/>
        <dbReference type="ChEBI" id="CHEBI:57865"/>
        <dbReference type="EC" id="4.1.1.23"/>
    </reaction>
</comment>
<protein>
    <recommendedName>
        <fullName evidence="6">Orotidine 5'-phosphate decarboxylase</fullName>
        <ecNumber evidence="6">4.1.1.23</ecNumber>
    </recommendedName>
    <alternativeName>
        <fullName evidence="6">OMP decarboxylase</fullName>
        <shortName evidence="6">OMPDCase</shortName>
        <shortName evidence="6">OMPdecase</shortName>
    </alternativeName>
</protein>
<dbReference type="GO" id="GO:0044205">
    <property type="term" value="P:'de novo' UMP biosynthetic process"/>
    <property type="evidence" value="ECO:0007669"/>
    <property type="project" value="UniProtKB-UniRule"/>
</dbReference>
<feature type="binding site" evidence="6 8">
    <location>
        <position position="34"/>
    </location>
    <ligand>
        <name>substrate</name>
    </ligand>
</feature>
<evidence type="ECO:0000256" key="1">
    <source>
        <dbReference type="ARBA" id="ARBA00002356"/>
    </source>
</evidence>
<evidence type="ECO:0000259" key="9">
    <source>
        <dbReference type="SMART" id="SM00934"/>
    </source>
</evidence>
<keyword evidence="3 6" id="KW-0210">Decarboxylase</keyword>
<evidence type="ECO:0000256" key="7">
    <source>
        <dbReference type="PIRSR" id="PIRSR614732-1"/>
    </source>
</evidence>
<dbReference type="EMBL" id="BLRX01000001">
    <property type="protein sequence ID" value="GFP24573.1"/>
    <property type="molecule type" value="Genomic_DNA"/>
</dbReference>
<comment type="caution">
    <text evidence="10">The sequence shown here is derived from an EMBL/GenBank/DDBJ whole genome shotgun (WGS) entry which is preliminary data.</text>
</comment>
<evidence type="ECO:0000256" key="2">
    <source>
        <dbReference type="ARBA" id="ARBA00004861"/>
    </source>
</evidence>
<dbReference type="UniPathway" id="UPA00070">
    <property type="reaction ID" value="UER00120"/>
</dbReference>
<feature type="active site" description="Proton donor" evidence="6">
    <location>
        <position position="63"/>
    </location>
</feature>
<dbReference type="InterPro" id="IPR047596">
    <property type="entry name" value="OMPdecase_bac"/>
</dbReference>
<evidence type="ECO:0000256" key="6">
    <source>
        <dbReference type="HAMAP-Rule" id="MF_01200"/>
    </source>
</evidence>
<keyword evidence="5 6" id="KW-0456">Lyase</keyword>
<feature type="binding site" evidence="6 8">
    <location>
        <position position="12"/>
    </location>
    <ligand>
        <name>substrate</name>
    </ligand>
</feature>
<dbReference type="GO" id="GO:0004590">
    <property type="term" value="F:orotidine-5'-phosphate decarboxylase activity"/>
    <property type="evidence" value="ECO:0007669"/>
    <property type="project" value="UniProtKB-UniRule"/>
</dbReference>